<evidence type="ECO:0000256" key="20">
    <source>
        <dbReference type="ARBA" id="ARBA00034003"/>
    </source>
</evidence>
<dbReference type="GO" id="GO:0006310">
    <property type="term" value="P:DNA recombination"/>
    <property type="evidence" value="ECO:0007669"/>
    <property type="project" value="UniProtKB-KW"/>
</dbReference>
<feature type="compositionally biased region" description="Low complexity" evidence="21">
    <location>
        <begin position="621"/>
        <end position="646"/>
    </location>
</feature>
<keyword evidence="8" id="KW-0547">Nucleotide-binding</keyword>
<evidence type="ECO:0000256" key="14">
    <source>
        <dbReference type="ARBA" id="ARBA00023125"/>
    </source>
</evidence>
<keyword evidence="6" id="KW-0540">Nuclease</keyword>
<dbReference type="InterPro" id="IPR033651">
    <property type="entry name" value="PaeLigD_Pol-like"/>
</dbReference>
<dbReference type="CDD" id="cd04862">
    <property type="entry name" value="PaeLigD_Pol_like"/>
    <property type="match status" value="1"/>
</dbReference>
<evidence type="ECO:0000256" key="2">
    <source>
        <dbReference type="ARBA" id="ARBA00012727"/>
    </source>
</evidence>
<dbReference type="AlphaFoldDB" id="A0A918T224"/>
<keyword evidence="13" id="KW-0239">DNA-directed DNA polymerase</keyword>
<dbReference type="Gene3D" id="3.30.1490.70">
    <property type="match status" value="1"/>
</dbReference>
<dbReference type="Pfam" id="PF04679">
    <property type="entry name" value="DNA_ligase_A_C"/>
    <property type="match status" value="1"/>
</dbReference>
<dbReference type="PROSITE" id="PS50160">
    <property type="entry name" value="DNA_LIGASE_A3"/>
    <property type="match status" value="1"/>
</dbReference>
<dbReference type="SUPFAM" id="SSF56091">
    <property type="entry name" value="DNA ligase/mRNA capping enzyme, catalytic domain"/>
    <property type="match status" value="1"/>
</dbReference>
<dbReference type="NCBIfam" id="TIGR02776">
    <property type="entry name" value="NHEJ_ligase_prk"/>
    <property type="match status" value="1"/>
</dbReference>
<dbReference type="InterPro" id="IPR014146">
    <property type="entry name" value="LigD_ligase_dom"/>
</dbReference>
<dbReference type="GO" id="GO:0003677">
    <property type="term" value="F:DNA binding"/>
    <property type="evidence" value="ECO:0007669"/>
    <property type="project" value="UniProtKB-KW"/>
</dbReference>
<protein>
    <recommendedName>
        <fullName evidence="2">DNA ligase (ATP)</fullName>
        <ecNumber evidence="2">6.5.1.1</ecNumber>
    </recommendedName>
    <alternativeName>
        <fullName evidence="19">NHEJ DNA polymerase</fullName>
    </alternativeName>
</protein>
<feature type="compositionally biased region" description="Basic residues" evidence="21">
    <location>
        <begin position="202"/>
        <end position="211"/>
    </location>
</feature>
<dbReference type="InterPro" id="IPR012309">
    <property type="entry name" value="DNA_ligase_ATP-dep_C"/>
</dbReference>
<dbReference type="EC" id="6.5.1.1" evidence="2"/>
<evidence type="ECO:0000256" key="3">
    <source>
        <dbReference type="ARBA" id="ARBA00022598"/>
    </source>
</evidence>
<reference evidence="23" key="2">
    <citation type="submission" date="2020-09" db="EMBL/GenBank/DDBJ databases">
        <authorList>
            <person name="Sun Q."/>
            <person name="Kim S."/>
        </authorList>
    </citation>
    <scope>NUCLEOTIDE SEQUENCE</scope>
    <source>
        <strain evidence="23">KCTC 23077</strain>
    </source>
</reference>
<dbReference type="PANTHER" id="PTHR42705:SF2">
    <property type="entry name" value="BIFUNCTIONAL NON-HOMOLOGOUS END JOINING PROTEIN LIGD"/>
    <property type="match status" value="1"/>
</dbReference>
<dbReference type="GO" id="GO:0046872">
    <property type="term" value="F:metal ion binding"/>
    <property type="evidence" value="ECO:0007669"/>
    <property type="project" value="UniProtKB-KW"/>
</dbReference>
<evidence type="ECO:0000256" key="12">
    <source>
        <dbReference type="ARBA" id="ARBA00022840"/>
    </source>
</evidence>
<dbReference type="NCBIfam" id="NF004628">
    <property type="entry name" value="PRK05972.1"/>
    <property type="match status" value="1"/>
</dbReference>
<accession>A0A918T224</accession>
<keyword evidence="24" id="KW-1185">Reference proteome</keyword>
<evidence type="ECO:0000256" key="11">
    <source>
        <dbReference type="ARBA" id="ARBA00022839"/>
    </source>
</evidence>
<evidence type="ECO:0000256" key="8">
    <source>
        <dbReference type="ARBA" id="ARBA00022741"/>
    </source>
</evidence>
<feature type="region of interest" description="Disordered" evidence="21">
    <location>
        <begin position="569"/>
        <end position="661"/>
    </location>
</feature>
<feature type="compositionally biased region" description="Basic and acidic residues" evidence="21">
    <location>
        <begin position="13"/>
        <end position="27"/>
    </location>
</feature>
<feature type="region of interest" description="Disordered" evidence="21">
    <location>
        <begin position="1"/>
        <end position="27"/>
    </location>
</feature>
<evidence type="ECO:0000256" key="16">
    <source>
        <dbReference type="ARBA" id="ARBA00023204"/>
    </source>
</evidence>
<dbReference type="Gene3D" id="3.90.920.10">
    <property type="entry name" value="DNA primase, PRIM domain"/>
    <property type="match status" value="1"/>
</dbReference>
<evidence type="ECO:0000313" key="24">
    <source>
        <dbReference type="Proteomes" id="UP000646426"/>
    </source>
</evidence>
<dbReference type="Pfam" id="PF01068">
    <property type="entry name" value="DNA_ligase_A_M"/>
    <property type="match status" value="1"/>
</dbReference>
<feature type="compositionally biased region" description="Basic and acidic residues" evidence="21">
    <location>
        <begin position="599"/>
        <end position="609"/>
    </location>
</feature>
<dbReference type="NCBIfam" id="TIGR02777">
    <property type="entry name" value="LigD_PE_dom"/>
    <property type="match status" value="1"/>
</dbReference>
<evidence type="ECO:0000256" key="19">
    <source>
        <dbReference type="ARBA" id="ARBA00029943"/>
    </source>
</evidence>
<evidence type="ECO:0000259" key="22">
    <source>
        <dbReference type="PROSITE" id="PS50160"/>
    </source>
</evidence>
<gene>
    <name evidence="23" type="ORF">GCM10007067_22200</name>
</gene>
<dbReference type="Gene3D" id="2.40.50.140">
    <property type="entry name" value="Nucleic acid-binding proteins"/>
    <property type="match status" value="1"/>
</dbReference>
<evidence type="ECO:0000256" key="15">
    <source>
        <dbReference type="ARBA" id="ARBA00023172"/>
    </source>
</evidence>
<evidence type="ECO:0000256" key="10">
    <source>
        <dbReference type="ARBA" id="ARBA00022801"/>
    </source>
</evidence>
<dbReference type="GO" id="GO:0003887">
    <property type="term" value="F:DNA-directed DNA polymerase activity"/>
    <property type="evidence" value="ECO:0007669"/>
    <property type="project" value="UniProtKB-KW"/>
</dbReference>
<dbReference type="InterPro" id="IPR012340">
    <property type="entry name" value="NA-bd_OB-fold"/>
</dbReference>
<dbReference type="SUPFAM" id="SSF50249">
    <property type="entry name" value="Nucleic acid-binding proteins"/>
    <property type="match status" value="1"/>
</dbReference>
<keyword evidence="14" id="KW-0238">DNA-binding</keyword>
<evidence type="ECO:0000256" key="9">
    <source>
        <dbReference type="ARBA" id="ARBA00022763"/>
    </source>
</evidence>
<evidence type="ECO:0000256" key="18">
    <source>
        <dbReference type="ARBA" id="ARBA00023268"/>
    </source>
</evidence>
<keyword evidence="17" id="KW-0464">Manganese</keyword>
<keyword evidence="3 23" id="KW-0436">Ligase</keyword>
<comment type="cofactor">
    <cofactor evidence="1">
        <name>Mn(2+)</name>
        <dbReference type="ChEBI" id="CHEBI:29035"/>
    </cofactor>
</comment>
<feature type="region of interest" description="Disordered" evidence="21">
    <location>
        <begin position="168"/>
        <end position="263"/>
    </location>
</feature>
<dbReference type="InterPro" id="IPR014144">
    <property type="entry name" value="LigD_PE_domain"/>
</dbReference>
<keyword evidence="18" id="KW-0511">Multifunctional enzyme</keyword>
<dbReference type="GO" id="GO:0005524">
    <property type="term" value="F:ATP binding"/>
    <property type="evidence" value="ECO:0007669"/>
    <property type="project" value="UniProtKB-KW"/>
</dbReference>
<keyword evidence="16" id="KW-0234">DNA repair</keyword>
<dbReference type="PANTHER" id="PTHR42705">
    <property type="entry name" value="BIFUNCTIONAL NON-HOMOLOGOUS END JOINING PROTEIN LIGD"/>
    <property type="match status" value="1"/>
</dbReference>
<dbReference type="GO" id="GO:0004527">
    <property type="term" value="F:exonuclease activity"/>
    <property type="evidence" value="ECO:0007669"/>
    <property type="project" value="UniProtKB-KW"/>
</dbReference>
<dbReference type="CDD" id="cd07906">
    <property type="entry name" value="Adenylation_DNA_ligase_LigD_LigC"/>
    <property type="match status" value="1"/>
</dbReference>
<evidence type="ECO:0000256" key="21">
    <source>
        <dbReference type="SAM" id="MobiDB-lite"/>
    </source>
</evidence>
<dbReference type="GO" id="GO:0006281">
    <property type="term" value="P:DNA repair"/>
    <property type="evidence" value="ECO:0007669"/>
    <property type="project" value="UniProtKB-KW"/>
</dbReference>
<feature type="domain" description="ATP-dependent DNA ligase family profile" evidence="22">
    <location>
        <begin position="365"/>
        <end position="483"/>
    </location>
</feature>
<dbReference type="InterPro" id="IPR052171">
    <property type="entry name" value="NHEJ_LigD"/>
</dbReference>
<reference evidence="23" key="1">
    <citation type="journal article" date="2014" name="Int. J. Syst. Evol. Microbiol.">
        <title>Complete genome sequence of Corynebacterium casei LMG S-19264T (=DSM 44701T), isolated from a smear-ripened cheese.</title>
        <authorList>
            <consortium name="US DOE Joint Genome Institute (JGI-PGF)"/>
            <person name="Walter F."/>
            <person name="Albersmeier A."/>
            <person name="Kalinowski J."/>
            <person name="Ruckert C."/>
        </authorList>
    </citation>
    <scope>NUCLEOTIDE SEQUENCE</scope>
    <source>
        <strain evidence="23">KCTC 23077</strain>
    </source>
</reference>
<dbReference type="GO" id="GO:0003910">
    <property type="term" value="F:DNA ligase (ATP) activity"/>
    <property type="evidence" value="ECO:0007669"/>
    <property type="project" value="UniProtKB-EC"/>
</dbReference>
<keyword evidence="11" id="KW-0269">Exonuclease</keyword>
<comment type="caution">
    <text evidence="23">The sequence shown here is derived from an EMBL/GenBank/DDBJ whole genome shotgun (WGS) entry which is preliminary data.</text>
</comment>
<keyword evidence="5" id="KW-0548">Nucleotidyltransferase</keyword>
<dbReference type="NCBIfam" id="TIGR02778">
    <property type="entry name" value="ligD_pol"/>
    <property type="match status" value="1"/>
</dbReference>
<dbReference type="InterPro" id="IPR014143">
    <property type="entry name" value="NHEJ_ligase_prk"/>
</dbReference>
<keyword evidence="9" id="KW-0227">DNA damage</keyword>
<dbReference type="InterPro" id="IPR014145">
    <property type="entry name" value="LigD_pol_dom"/>
</dbReference>
<keyword evidence="10" id="KW-0378">Hydrolase</keyword>
<keyword evidence="4" id="KW-0808">Transferase</keyword>
<sequence>MALTEYHRKRRFDRTPEPRGEDLRPAADGERSFVIQLHHASVRHYDFRLEVDGVLRSWSVPKGPSLRPGDKRLAVEVEDHPLDYASFTGLIPEGQYGAGHVAIFDQGHWTPDGDPAEAIEKGKLEFELHGERLQGHWMLIRTRRDGSKPHWLLMKRSDEYAADIDADDLLDGIPEPPSDDVGASVGRGRRIRAEHAGAGTKKAAKTSRTRRSNGSEDSADAEPSPKPASKRSQGATAKASKSKASSGRGSNDAHAASVERARELSGGRRLRAVDFEEPMLTIAADEAPDGDAWLHEWKWDGYRVVALIADAPQLFSRNGLDWTERVPEITRALASLGVDCEFDGELIAVDANGISTFNGLQQALKDGDTSQLRYCVFDLMSLGGFDLRAVPLVERKALLQQLLDGADARLFYSTHVQGHGPALFEEARKRGMEGIISKRVDSTYVSGRSKDWLKVKAVETRDFIVVGYSEPKGSRKGLGALMLAQRSGGALEFVGRVGSGLGAQLLRDLPRRLGKLAVDSPPVDLPGHLPRSYGRVQWVRPELVVEVIFRGWSKEGLLRQATFHRLRTDKPADEDTAGDRPGAAAPPASKTKASAAGRASEKAASDAKPRTAKKAPAGAQKTAAVKKTAGSKATAAPKATASARKTAGAKSATPSATVDAELPALSSPDRVVYPHAGYTKQQVWDYHLAVAERLLPELRGRLLSVVRCPDGIDGPRFFQKHAGRGFGDAVRRQTIVEADGEQAEYFYIDDLTGLMQLVQMNAIEFHPWGSTVDDLERPDRIVFDLDPDEGIEWAQVKAAAVEVRDRLAEIGLEAYPKLTGGKGVHVVVPLAPEAEWERVRGFCDAFASAMAAQAPQRFVATMSKAKREGRIFIDWLRNGRGATSIATWSLRARPDAPAAVPLTWEMLDDVPRAAQWTLADAATLSVPEEIEAIIGKQQTLPV</sequence>
<name>A0A918T224_9GAMM</name>
<evidence type="ECO:0000256" key="4">
    <source>
        <dbReference type="ARBA" id="ARBA00022679"/>
    </source>
</evidence>
<keyword evidence="12" id="KW-0067">ATP-binding</keyword>
<comment type="catalytic activity">
    <reaction evidence="20">
        <text>ATP + (deoxyribonucleotide)n-3'-hydroxyl + 5'-phospho-(deoxyribonucleotide)m = (deoxyribonucleotide)n+m + AMP + diphosphate.</text>
        <dbReference type="EC" id="6.5.1.1"/>
    </reaction>
</comment>
<keyword evidence="15" id="KW-0233">DNA recombination</keyword>
<dbReference type="InterPro" id="IPR012310">
    <property type="entry name" value="DNA_ligase_ATP-dep_cent"/>
</dbReference>
<evidence type="ECO:0000256" key="1">
    <source>
        <dbReference type="ARBA" id="ARBA00001936"/>
    </source>
</evidence>
<evidence type="ECO:0000256" key="17">
    <source>
        <dbReference type="ARBA" id="ARBA00023211"/>
    </source>
</evidence>
<feature type="compositionally biased region" description="Low complexity" evidence="21">
    <location>
        <begin position="232"/>
        <end position="250"/>
    </location>
</feature>
<dbReference type="Pfam" id="PF21686">
    <property type="entry name" value="LigD_Prim-Pol"/>
    <property type="match status" value="1"/>
</dbReference>
<dbReference type="CDD" id="cd07971">
    <property type="entry name" value="OBF_DNA_ligase_LigD"/>
    <property type="match status" value="1"/>
</dbReference>
<dbReference type="NCBIfam" id="TIGR02779">
    <property type="entry name" value="NHEJ_ligase_lig"/>
    <property type="match status" value="1"/>
</dbReference>
<organism evidence="23 24">
    <name type="scientific">Cognatilysobacter bugurensis</name>
    <dbReference type="NCBI Taxonomy" id="543356"/>
    <lineage>
        <taxon>Bacteria</taxon>
        <taxon>Pseudomonadati</taxon>
        <taxon>Pseudomonadota</taxon>
        <taxon>Gammaproteobacteria</taxon>
        <taxon>Lysobacterales</taxon>
        <taxon>Lysobacteraceae</taxon>
        <taxon>Cognatilysobacter</taxon>
    </lineage>
</organism>
<evidence type="ECO:0000256" key="6">
    <source>
        <dbReference type="ARBA" id="ARBA00022722"/>
    </source>
</evidence>
<dbReference type="Pfam" id="PF13298">
    <property type="entry name" value="LigD_N"/>
    <property type="match status" value="1"/>
</dbReference>
<evidence type="ECO:0000256" key="13">
    <source>
        <dbReference type="ARBA" id="ARBA00022932"/>
    </source>
</evidence>
<evidence type="ECO:0000256" key="5">
    <source>
        <dbReference type="ARBA" id="ARBA00022695"/>
    </source>
</evidence>
<dbReference type="RefSeq" id="WP_189456500.1">
    <property type="nucleotide sequence ID" value="NZ_BMYD01000003.1"/>
</dbReference>
<dbReference type="EMBL" id="BMYD01000003">
    <property type="protein sequence ID" value="GHA83641.1"/>
    <property type="molecule type" value="Genomic_DNA"/>
</dbReference>
<evidence type="ECO:0000256" key="7">
    <source>
        <dbReference type="ARBA" id="ARBA00022723"/>
    </source>
</evidence>
<dbReference type="Proteomes" id="UP000646426">
    <property type="component" value="Unassembled WGS sequence"/>
</dbReference>
<feature type="compositionally biased region" description="Low complexity" evidence="21">
    <location>
        <begin position="581"/>
        <end position="598"/>
    </location>
</feature>
<keyword evidence="7" id="KW-0479">Metal-binding</keyword>
<proteinExistence type="predicted"/>
<evidence type="ECO:0000313" key="23">
    <source>
        <dbReference type="EMBL" id="GHA83641.1"/>
    </source>
</evidence>
<dbReference type="Gene3D" id="3.30.470.30">
    <property type="entry name" value="DNA ligase/mRNA capping enzyme"/>
    <property type="match status" value="1"/>
</dbReference>